<dbReference type="SUPFAM" id="SSF50151">
    <property type="entry name" value="SacY-like RNA-binding domain"/>
    <property type="match status" value="1"/>
</dbReference>
<evidence type="ECO:0000313" key="4">
    <source>
        <dbReference type="Proteomes" id="UP001230220"/>
    </source>
</evidence>
<dbReference type="PROSITE" id="PS51372">
    <property type="entry name" value="PRD_2"/>
    <property type="match status" value="2"/>
</dbReference>
<dbReference type="InterPro" id="IPR004341">
    <property type="entry name" value="CAT_RNA-bd_dom"/>
</dbReference>
<dbReference type="InterPro" id="IPR011608">
    <property type="entry name" value="PRD"/>
</dbReference>
<dbReference type="Pfam" id="PF00874">
    <property type="entry name" value="PRD"/>
    <property type="match status" value="2"/>
</dbReference>
<feature type="domain" description="PRD" evidence="2">
    <location>
        <begin position="63"/>
        <end position="168"/>
    </location>
</feature>
<dbReference type="PANTHER" id="PTHR30185:SF15">
    <property type="entry name" value="CRYPTIC BETA-GLUCOSIDE BGL OPERON ANTITERMINATOR"/>
    <property type="match status" value="1"/>
</dbReference>
<dbReference type="InterPro" id="IPR036634">
    <property type="entry name" value="PRD_sf"/>
</dbReference>
<dbReference type="RefSeq" id="WP_307410408.1">
    <property type="nucleotide sequence ID" value="NZ_JAUSUR010000007.1"/>
</dbReference>
<accession>A0ABU0E6U8</accession>
<dbReference type="Pfam" id="PF03123">
    <property type="entry name" value="CAT_RBD"/>
    <property type="match status" value="1"/>
</dbReference>
<comment type="caution">
    <text evidence="3">The sequence shown here is derived from an EMBL/GenBank/DDBJ whole genome shotgun (WGS) entry which is preliminary data.</text>
</comment>
<dbReference type="InterPro" id="IPR050661">
    <property type="entry name" value="BglG_antiterminators"/>
</dbReference>
<protein>
    <submittedName>
        <fullName evidence="3">Beta-glucoside operon transcriptional antiterminator</fullName>
    </submittedName>
</protein>
<gene>
    <name evidence="3" type="ORF">J2S15_003382</name>
</gene>
<feature type="domain" description="PRD" evidence="2">
    <location>
        <begin position="169"/>
        <end position="279"/>
    </location>
</feature>
<dbReference type="SMART" id="SM01061">
    <property type="entry name" value="CAT_RBD"/>
    <property type="match status" value="1"/>
</dbReference>
<dbReference type="EMBL" id="JAUSUR010000007">
    <property type="protein sequence ID" value="MDQ0362628.1"/>
    <property type="molecule type" value="Genomic_DNA"/>
</dbReference>
<dbReference type="InterPro" id="IPR036650">
    <property type="entry name" value="CAT_RNA-bd_dom_sf"/>
</dbReference>
<evidence type="ECO:0000313" key="3">
    <source>
        <dbReference type="EMBL" id="MDQ0362628.1"/>
    </source>
</evidence>
<sequence length="282" mass="32965">MKIIRIYNNNIIAALDGDKEVILTGNGIGFKKKANDEVDPQKIDKTYTFEDQQKTQFQQLLNRTPILYFQIAESIASRAVKQLNIELSNQILISLTDHLWYAVERKKKNLQMPNLMLNEIKVLYKNEYKVGLWAIKLIQANTQIELGENEASYIAMHIVNATLGSGKETATKILRFVKDVQTVIENTFDISFDEDVLDFSRLLTHLKFLAQHIFSNEEKEPMNMDQMYSLLISNHERMERCIDNITEIVNMNYRYQLTQDEKVYLLIHINKIMNKNETPENR</sequence>
<dbReference type="SUPFAM" id="SSF63520">
    <property type="entry name" value="PTS-regulatory domain, PRD"/>
    <property type="match status" value="2"/>
</dbReference>
<evidence type="ECO:0000259" key="2">
    <source>
        <dbReference type="PROSITE" id="PS51372"/>
    </source>
</evidence>
<keyword evidence="4" id="KW-1185">Reference proteome</keyword>
<keyword evidence="1" id="KW-0677">Repeat</keyword>
<proteinExistence type="predicted"/>
<dbReference type="Gene3D" id="2.30.24.10">
    <property type="entry name" value="CAT RNA-binding domain"/>
    <property type="match status" value="1"/>
</dbReference>
<organism evidence="3 4">
    <name type="scientific">Breznakia pachnodae</name>
    <dbReference type="NCBI Taxonomy" id="265178"/>
    <lineage>
        <taxon>Bacteria</taxon>
        <taxon>Bacillati</taxon>
        <taxon>Bacillota</taxon>
        <taxon>Erysipelotrichia</taxon>
        <taxon>Erysipelotrichales</taxon>
        <taxon>Erysipelotrichaceae</taxon>
        <taxon>Breznakia</taxon>
    </lineage>
</organism>
<dbReference type="Proteomes" id="UP001230220">
    <property type="component" value="Unassembled WGS sequence"/>
</dbReference>
<dbReference type="Gene3D" id="1.10.1790.10">
    <property type="entry name" value="PRD domain"/>
    <property type="match status" value="2"/>
</dbReference>
<reference evidence="3 4" key="1">
    <citation type="submission" date="2023-07" db="EMBL/GenBank/DDBJ databases">
        <title>Genomic Encyclopedia of Type Strains, Phase IV (KMG-IV): sequencing the most valuable type-strain genomes for metagenomic binning, comparative biology and taxonomic classification.</title>
        <authorList>
            <person name="Goeker M."/>
        </authorList>
    </citation>
    <scope>NUCLEOTIDE SEQUENCE [LARGE SCALE GENOMIC DNA]</scope>
    <source>
        <strain evidence="3 4">DSM 16784</strain>
    </source>
</reference>
<evidence type="ECO:0000256" key="1">
    <source>
        <dbReference type="ARBA" id="ARBA00022737"/>
    </source>
</evidence>
<dbReference type="PANTHER" id="PTHR30185">
    <property type="entry name" value="CRYPTIC BETA-GLUCOSIDE BGL OPERON ANTITERMINATOR"/>
    <property type="match status" value="1"/>
</dbReference>
<name>A0ABU0E6U8_9FIRM</name>